<evidence type="ECO:0000313" key="1">
    <source>
        <dbReference type="EMBL" id="AAY87264.1"/>
    </source>
</evidence>
<proteinExistence type="predicted"/>
<accession>Q4JMP9</accession>
<dbReference type="InterPro" id="IPR011697">
    <property type="entry name" value="Peptidase_C26"/>
</dbReference>
<name>Q4JMP9_9BACT</name>
<evidence type="ECO:0008006" key="2">
    <source>
        <dbReference type="Google" id="ProtNLM"/>
    </source>
</evidence>
<dbReference type="Gene3D" id="3.40.50.880">
    <property type="match status" value="1"/>
</dbReference>
<dbReference type="InterPro" id="IPR029062">
    <property type="entry name" value="Class_I_gatase-like"/>
</dbReference>
<protein>
    <recommendedName>
        <fullName evidence="2">Glutamine amidotransferase domain-containing protein</fullName>
    </recommendedName>
</protein>
<dbReference type="GO" id="GO:0016787">
    <property type="term" value="F:hydrolase activity"/>
    <property type="evidence" value="ECO:0007669"/>
    <property type="project" value="InterPro"/>
</dbReference>
<dbReference type="EMBL" id="DQ068068">
    <property type="protein sequence ID" value="AAY87264.1"/>
    <property type="molecule type" value="Genomic_DNA"/>
</dbReference>
<dbReference type="Pfam" id="PF07722">
    <property type="entry name" value="Peptidase_C26"/>
    <property type="match status" value="1"/>
</dbReference>
<reference evidence="1" key="1">
    <citation type="journal article" date="2005" name="PLoS Biol.">
        <title>New insights into metabolic properties of marine bacteria encoding proteorhodopsins.</title>
        <authorList>
            <person name="Sabehi G."/>
            <person name="Loy A."/>
            <person name="Jung K.H."/>
            <person name="Partha R."/>
            <person name="Spudich J.L."/>
            <person name="Isaacson T."/>
            <person name="Hirschberg J."/>
            <person name="Wagner M."/>
            <person name="Beja O."/>
        </authorList>
    </citation>
    <scope>NUCLEOTIDE SEQUENCE</scope>
</reference>
<dbReference type="SUPFAM" id="SSF52317">
    <property type="entry name" value="Class I glutamine amidotransferase-like"/>
    <property type="match status" value="1"/>
</dbReference>
<sequence length="81" mass="9214">MVTLKRAIGLTGTYTHRVNSYHEYAPDQLPGCMDPIAVAEDGNVEAIKHKIMPIEGWMWHPERSEENRGLHSCLIKSKLQI</sequence>
<organism evidence="1">
    <name type="scientific">uncultured bacterium BAC17H8</name>
    <dbReference type="NCBI Taxonomy" id="332980"/>
    <lineage>
        <taxon>Bacteria</taxon>
        <taxon>environmental samples</taxon>
    </lineage>
</organism>
<dbReference type="AlphaFoldDB" id="Q4JMP9"/>